<gene>
    <name evidence="1" type="ORF">FGKAn22_01890</name>
</gene>
<organism evidence="1 2">
    <name type="scientific">Ferrigenium kumadai</name>
    <dbReference type="NCBI Taxonomy" id="1682490"/>
    <lineage>
        <taxon>Bacteria</taxon>
        <taxon>Pseudomonadati</taxon>
        <taxon>Pseudomonadota</taxon>
        <taxon>Betaproteobacteria</taxon>
        <taxon>Nitrosomonadales</taxon>
        <taxon>Gallionellaceae</taxon>
        <taxon>Ferrigenium</taxon>
    </lineage>
</organism>
<dbReference type="RefSeq" id="WP_212786133.1">
    <property type="nucleotide sequence ID" value="NZ_AP019536.1"/>
</dbReference>
<evidence type="ECO:0000313" key="2">
    <source>
        <dbReference type="Proteomes" id="UP001319121"/>
    </source>
</evidence>
<proteinExistence type="predicted"/>
<keyword evidence="2" id="KW-1185">Reference proteome</keyword>
<dbReference type="EMBL" id="AP019536">
    <property type="protein sequence ID" value="BBI98496.1"/>
    <property type="molecule type" value="Genomic_DNA"/>
</dbReference>
<dbReference type="Proteomes" id="UP001319121">
    <property type="component" value="Chromosome"/>
</dbReference>
<protein>
    <submittedName>
        <fullName evidence="1">Uncharacterized protein</fullName>
    </submittedName>
</protein>
<accession>A0AAN1VZG8</accession>
<sequence>MSAATSLPQQSQLADDAYLSLTAAIRGKGGFRSGMDVSGREECDSSTFAVQSRGFGHRGSSLMEYDQRYY</sequence>
<evidence type="ECO:0000313" key="1">
    <source>
        <dbReference type="EMBL" id="BBI98496.1"/>
    </source>
</evidence>
<reference evidence="1 2" key="1">
    <citation type="submission" date="2019-03" db="EMBL/GenBank/DDBJ databases">
        <title>Complete genome sequence of Ferrigenium kumadai strain An22, a microaerophilic iron-oxidizing bacterium isolated from a paddy field soil.</title>
        <authorList>
            <person name="Watanabe T."/>
            <person name="Asakawa S."/>
        </authorList>
    </citation>
    <scope>NUCLEOTIDE SEQUENCE [LARGE SCALE GENOMIC DNA]</scope>
    <source>
        <strain evidence="1 2">An22</strain>
    </source>
</reference>
<name>A0AAN1VZG8_9PROT</name>
<dbReference type="AlphaFoldDB" id="A0AAN1VZG8"/>
<dbReference type="KEGG" id="fku:FGKAn22_01890"/>